<dbReference type="RefSeq" id="WP_125134696.1">
    <property type="nucleotide sequence ID" value="NZ_RRUC01000015.1"/>
</dbReference>
<name>A0A3R8LE55_BIBTR</name>
<organism evidence="5 6">
    <name type="scientific">Bibersteinia trehalosi</name>
    <name type="common">Pasteurella trehalosi</name>
    <dbReference type="NCBI Taxonomy" id="47735"/>
    <lineage>
        <taxon>Bacteria</taxon>
        <taxon>Pseudomonadati</taxon>
        <taxon>Pseudomonadota</taxon>
        <taxon>Gammaproteobacteria</taxon>
        <taxon>Pasteurellales</taxon>
        <taxon>Pasteurellaceae</taxon>
        <taxon>Bibersteinia</taxon>
    </lineage>
</organism>
<reference evidence="5 6" key="1">
    <citation type="submission" date="2018-11" db="EMBL/GenBank/DDBJ databases">
        <title>Whole genome sequence of Bibersteinia trehalosi strain OADDL-BT1 an multidrug resistant pathogen isolate.</title>
        <authorList>
            <person name="Couger M."/>
            <person name="Ramachandran A."/>
        </authorList>
    </citation>
    <scope>NUCLEOTIDE SEQUENCE [LARGE SCALE GENOMIC DNA]</scope>
    <source>
        <strain evidence="5 6">OADDL-BT1</strain>
    </source>
</reference>
<proteinExistence type="inferred from homology"/>
<evidence type="ECO:0000313" key="6">
    <source>
        <dbReference type="Proteomes" id="UP000276010"/>
    </source>
</evidence>
<dbReference type="InterPro" id="IPR020287">
    <property type="entry name" value="Tail_sheath_C"/>
</dbReference>
<feature type="domain" description="Phage tail sheath protein-like beta-sandwich" evidence="3">
    <location>
        <begin position="99"/>
        <end position="196"/>
    </location>
</feature>
<dbReference type="PIRSF" id="PIRSF007349">
    <property type="entry name" value="Tsp_L"/>
    <property type="match status" value="1"/>
</dbReference>
<dbReference type="InterPro" id="IPR035326">
    <property type="entry name" value="Beta_sandwich_Seath"/>
</dbReference>
<dbReference type="Pfam" id="PF04984">
    <property type="entry name" value="Phage_sheath_1"/>
    <property type="match status" value="1"/>
</dbReference>
<dbReference type="InterPro" id="IPR035089">
    <property type="entry name" value="Phage_sheath_subtilisin"/>
</dbReference>
<feature type="domain" description="Tail sheath protein subtilisin-like" evidence="2">
    <location>
        <begin position="207"/>
        <end position="364"/>
    </location>
</feature>
<dbReference type="InterPro" id="IPR007067">
    <property type="entry name" value="Tail_sheath"/>
</dbReference>
<protein>
    <submittedName>
        <fullName evidence="5">Phage tail protein</fullName>
    </submittedName>
</protein>
<dbReference type="STRING" id="1263831.F543_5840"/>
<evidence type="ECO:0000259" key="4">
    <source>
        <dbReference type="Pfam" id="PF17482"/>
    </source>
</evidence>
<feature type="domain" description="Tail sheath protein C-terminal" evidence="4">
    <location>
        <begin position="372"/>
        <end position="485"/>
    </location>
</feature>
<comment type="caution">
    <text evidence="5">The sequence shown here is derived from an EMBL/GenBank/DDBJ whole genome shotgun (WGS) entry which is preliminary data.</text>
</comment>
<accession>A0A3R8LE55</accession>
<gene>
    <name evidence="5" type="ORF">EIM44_04390</name>
</gene>
<dbReference type="EMBL" id="RRUC01000015">
    <property type="protein sequence ID" value="RRN04683.1"/>
    <property type="molecule type" value="Genomic_DNA"/>
</dbReference>
<dbReference type="AlphaFoldDB" id="A0A3R8LE55"/>
<evidence type="ECO:0000313" key="5">
    <source>
        <dbReference type="EMBL" id="RRN04683.1"/>
    </source>
</evidence>
<sequence length="487" mass="53331">MAISYNDIPSALRVPLAYIEFDNSKAVSGTPSALHKVLMLGTTLPTGTATAGQAVRVTAYSQAKILFGAGSQLAEMVKTFKAHNNSLDLWCLPLAEAESGANATGSVQIEGTATQSGTLSLMIAGKNYKQAVLSGDTANVIATKLHKLITTDLDLPISAEIAGDTLTFTCRWKGETGNDIDVRCNYYSGETLPAGITVNITPMQSGSVNPNMSDAISGFGAEWWNYVINPFTDTESLNLLRTELVTRWGPMQQIDGICFMAKRGTHGTVTTFAEQRNDYLFSTLPTNNVPQPAYIWAAAYAAVVSGSLTIDPARPVQTLVMDLLPPEMSERWDLPERNTLLYSGLSTYTVNSGNQPQIETAITMYRKNAFGDNDESYLYVETIATLSRIRYAIRTRITLKYPRHKLANDGTRIGPGQAIVTPKIIRNELLALFTELESAGLVEDFEQFKETLLVERDTNNPCRINVLSGENLVNQFRIYAHAIQFIL</sequence>
<dbReference type="Pfam" id="PF17481">
    <property type="entry name" value="Phage_sheath_domII"/>
    <property type="match status" value="1"/>
</dbReference>
<evidence type="ECO:0000256" key="1">
    <source>
        <dbReference type="ARBA" id="ARBA00008005"/>
    </source>
</evidence>
<evidence type="ECO:0000259" key="2">
    <source>
        <dbReference type="Pfam" id="PF04984"/>
    </source>
</evidence>
<comment type="similarity">
    <text evidence="1">Belongs to the myoviridae tail sheath protein family.</text>
</comment>
<evidence type="ECO:0000259" key="3">
    <source>
        <dbReference type="Pfam" id="PF17481"/>
    </source>
</evidence>
<dbReference type="Pfam" id="PF17482">
    <property type="entry name" value="Phage_sheath_1C"/>
    <property type="match status" value="1"/>
</dbReference>
<dbReference type="Proteomes" id="UP000276010">
    <property type="component" value="Unassembled WGS sequence"/>
</dbReference>